<comment type="caution">
    <text evidence="2">The sequence shown here is derived from an EMBL/GenBank/DDBJ whole genome shotgun (WGS) entry which is preliminary data.</text>
</comment>
<protein>
    <submittedName>
        <fullName evidence="2">NADPH:quinone reductase</fullName>
    </submittedName>
</protein>
<name>A0A919SJT9_9ACTN</name>
<dbReference type="SUPFAM" id="SSF51735">
    <property type="entry name" value="NAD(P)-binding Rossmann-fold domains"/>
    <property type="match status" value="1"/>
</dbReference>
<evidence type="ECO:0000313" key="3">
    <source>
        <dbReference type="Proteomes" id="UP000680865"/>
    </source>
</evidence>
<dbReference type="Pfam" id="PF08240">
    <property type="entry name" value="ADH_N"/>
    <property type="match status" value="1"/>
</dbReference>
<accession>A0A919SJT9</accession>
<dbReference type="PANTHER" id="PTHR44013:SF1">
    <property type="entry name" value="ZINC-TYPE ALCOHOL DEHYDROGENASE-LIKE PROTEIN C16A3.02C"/>
    <property type="match status" value="1"/>
</dbReference>
<dbReference type="AlphaFoldDB" id="A0A919SJT9"/>
<dbReference type="Pfam" id="PF13602">
    <property type="entry name" value="ADH_zinc_N_2"/>
    <property type="match status" value="1"/>
</dbReference>
<evidence type="ECO:0000313" key="2">
    <source>
        <dbReference type="EMBL" id="GIM73011.1"/>
    </source>
</evidence>
<dbReference type="InterPro" id="IPR011032">
    <property type="entry name" value="GroES-like_sf"/>
</dbReference>
<dbReference type="EMBL" id="BOQP01000016">
    <property type="protein sequence ID" value="GIM73011.1"/>
    <property type="molecule type" value="Genomic_DNA"/>
</dbReference>
<dbReference type="InterPro" id="IPR020843">
    <property type="entry name" value="ER"/>
</dbReference>
<dbReference type="InterPro" id="IPR052733">
    <property type="entry name" value="Chloroplast_QOR"/>
</dbReference>
<dbReference type="InterPro" id="IPR036291">
    <property type="entry name" value="NAD(P)-bd_dom_sf"/>
</dbReference>
<organism evidence="2 3">
    <name type="scientific">Winogradskya consettensis</name>
    <dbReference type="NCBI Taxonomy" id="113560"/>
    <lineage>
        <taxon>Bacteria</taxon>
        <taxon>Bacillati</taxon>
        <taxon>Actinomycetota</taxon>
        <taxon>Actinomycetes</taxon>
        <taxon>Micromonosporales</taxon>
        <taxon>Micromonosporaceae</taxon>
        <taxon>Winogradskya</taxon>
    </lineage>
</organism>
<evidence type="ECO:0000259" key="1">
    <source>
        <dbReference type="SMART" id="SM00829"/>
    </source>
</evidence>
<dbReference type="Gene3D" id="3.90.180.10">
    <property type="entry name" value="Medium-chain alcohol dehydrogenases, catalytic domain"/>
    <property type="match status" value="1"/>
</dbReference>
<reference evidence="2" key="1">
    <citation type="submission" date="2021-03" db="EMBL/GenBank/DDBJ databases">
        <title>Whole genome shotgun sequence of Actinoplanes consettensis NBRC 14913.</title>
        <authorList>
            <person name="Komaki H."/>
            <person name="Tamura T."/>
        </authorList>
    </citation>
    <scope>NUCLEOTIDE SEQUENCE</scope>
    <source>
        <strain evidence="2">NBRC 14913</strain>
    </source>
</reference>
<sequence>MRQMTAAQFQRYGGPEVLEMASVPRPTAGPGEVLVKIEASAVNRHDAVVRSGTLKIVTGRKFPLGVGLDLAGTDLATGAPVWGMVSPKSGHVTGSAAEYAVVPADRVAPMPSTLSWTDAAALVTSGTTALTALRDMTHVRPGERVLIRGAAGTVGMVAVQLAVALGAHVVALAGSRDLDFVAELGAHEVIDYRTVAPADLEPADVILDTVGADLLAYRRRLKRGGRMVTVNFGSAKAMTAIAASAVFGEQRVRTFSSYPDTRLLDDLAGFVAAGSVRPVVDTVFPLRRIADAHRALTEPGHRGKLVLVP</sequence>
<dbReference type="Proteomes" id="UP000680865">
    <property type="component" value="Unassembled WGS sequence"/>
</dbReference>
<proteinExistence type="predicted"/>
<dbReference type="Gene3D" id="3.40.50.720">
    <property type="entry name" value="NAD(P)-binding Rossmann-like Domain"/>
    <property type="match status" value="1"/>
</dbReference>
<dbReference type="PANTHER" id="PTHR44013">
    <property type="entry name" value="ZINC-TYPE ALCOHOL DEHYDROGENASE-LIKE PROTEIN C16A3.02C"/>
    <property type="match status" value="1"/>
</dbReference>
<gene>
    <name evidence="2" type="primary">qor_3</name>
    <name evidence="2" type="ORF">Aco04nite_33180</name>
</gene>
<dbReference type="InterPro" id="IPR013154">
    <property type="entry name" value="ADH-like_N"/>
</dbReference>
<dbReference type="SUPFAM" id="SSF50129">
    <property type="entry name" value="GroES-like"/>
    <property type="match status" value="1"/>
</dbReference>
<dbReference type="CDD" id="cd08267">
    <property type="entry name" value="MDR1"/>
    <property type="match status" value="1"/>
</dbReference>
<dbReference type="GO" id="GO:0016491">
    <property type="term" value="F:oxidoreductase activity"/>
    <property type="evidence" value="ECO:0007669"/>
    <property type="project" value="InterPro"/>
</dbReference>
<dbReference type="SMART" id="SM00829">
    <property type="entry name" value="PKS_ER"/>
    <property type="match status" value="1"/>
</dbReference>
<keyword evidence="3" id="KW-1185">Reference proteome</keyword>
<feature type="domain" description="Enoyl reductase (ER)" evidence="1">
    <location>
        <begin position="13"/>
        <end position="307"/>
    </location>
</feature>